<dbReference type="OrthoDB" id="8451710at2"/>
<dbReference type="RefSeq" id="WP_050518555.1">
    <property type="nucleotide sequence ID" value="NZ_FOCO01000019.1"/>
</dbReference>
<dbReference type="Gene3D" id="3.10.180.10">
    <property type="entry name" value="2,3-Dihydroxybiphenyl 1,2-Dioxygenase, domain 1"/>
    <property type="match status" value="1"/>
</dbReference>
<dbReference type="STRING" id="1077947.SAMN05216227_101913"/>
<sequence length="201" mass="21737">MFKLDHLAVSATNLAEGALWLESTLGVPLAPGGEHPHMSTHNRLLNLGDLYLEVIAINPAAPTPPHPRWFDLDNYTGQPRLTNWIIACDDLDAGLAQLPGSGQATDLARGDLRWRMAIPADGRLPYGGAHPALLQWMGSAHPAHRLPDQAVRLTTLHITTPDAHALQTSLAGLTDPRLHIAHGHHALRAEFATPNGPRVLE</sequence>
<dbReference type="SUPFAM" id="SSF54593">
    <property type="entry name" value="Glyoxalase/Bleomycin resistance protein/Dihydroxybiphenyl dioxygenase"/>
    <property type="match status" value="1"/>
</dbReference>
<dbReference type="AlphaFoldDB" id="A0A1H8I5P0"/>
<accession>A0A1H8I5P0</accession>
<dbReference type="InterPro" id="IPR029068">
    <property type="entry name" value="Glyas_Bleomycin-R_OHBP_Dase"/>
</dbReference>
<keyword evidence="3" id="KW-1185">Reference proteome</keyword>
<dbReference type="InterPro" id="IPR025870">
    <property type="entry name" value="Glyoxalase-like_dom"/>
</dbReference>
<dbReference type="EMBL" id="FOCO01000019">
    <property type="protein sequence ID" value="SEN63445.1"/>
    <property type="molecule type" value="Genomic_DNA"/>
</dbReference>
<feature type="domain" description="Glyoxalase-like" evidence="1">
    <location>
        <begin position="4"/>
        <end position="173"/>
    </location>
</feature>
<organism evidence="2 3">
    <name type="scientific">Pseudorhodobacter antarcticus</name>
    <dbReference type="NCBI Taxonomy" id="1077947"/>
    <lineage>
        <taxon>Bacteria</taxon>
        <taxon>Pseudomonadati</taxon>
        <taxon>Pseudomonadota</taxon>
        <taxon>Alphaproteobacteria</taxon>
        <taxon>Rhodobacterales</taxon>
        <taxon>Paracoccaceae</taxon>
        <taxon>Pseudorhodobacter</taxon>
    </lineage>
</organism>
<dbReference type="Proteomes" id="UP000183002">
    <property type="component" value="Unassembled WGS sequence"/>
</dbReference>
<reference evidence="2 3" key="1">
    <citation type="submission" date="2016-10" db="EMBL/GenBank/DDBJ databases">
        <authorList>
            <person name="de Groot N.N."/>
        </authorList>
    </citation>
    <scope>NUCLEOTIDE SEQUENCE [LARGE SCALE GENOMIC DNA]</scope>
    <source>
        <strain evidence="2 3">CGMCC 1.10836</strain>
    </source>
</reference>
<evidence type="ECO:0000259" key="1">
    <source>
        <dbReference type="Pfam" id="PF13468"/>
    </source>
</evidence>
<evidence type="ECO:0000313" key="2">
    <source>
        <dbReference type="EMBL" id="SEN63445.1"/>
    </source>
</evidence>
<proteinExistence type="predicted"/>
<dbReference type="Pfam" id="PF13468">
    <property type="entry name" value="Glyoxalase_3"/>
    <property type="match status" value="1"/>
</dbReference>
<name>A0A1H8I5P0_9RHOB</name>
<evidence type="ECO:0000313" key="3">
    <source>
        <dbReference type="Proteomes" id="UP000183002"/>
    </source>
</evidence>
<gene>
    <name evidence="2" type="ORF">SAMN05216227_101913</name>
</gene>
<protein>
    <submittedName>
        <fullName evidence="2">Glyoxalase-like domain-containing protein</fullName>
    </submittedName>
</protein>